<proteinExistence type="predicted"/>
<reference evidence="1 2" key="1">
    <citation type="submission" date="2024-09" db="EMBL/GenBank/DDBJ databases">
        <title>Chromosome-scale assembly of Riccia fluitans.</title>
        <authorList>
            <person name="Paukszto L."/>
            <person name="Sawicki J."/>
            <person name="Karawczyk K."/>
            <person name="Piernik-Szablinska J."/>
            <person name="Szczecinska M."/>
            <person name="Mazdziarz M."/>
        </authorList>
    </citation>
    <scope>NUCLEOTIDE SEQUENCE [LARGE SCALE GENOMIC DNA]</scope>
    <source>
        <strain evidence="1">Rf_01</strain>
        <tissue evidence="1">Aerial parts of the thallus</tissue>
    </source>
</reference>
<keyword evidence="2" id="KW-1185">Reference proteome</keyword>
<evidence type="ECO:0000313" key="2">
    <source>
        <dbReference type="Proteomes" id="UP001605036"/>
    </source>
</evidence>
<comment type="caution">
    <text evidence="1">The sequence shown here is derived from an EMBL/GenBank/DDBJ whole genome shotgun (WGS) entry which is preliminary data.</text>
</comment>
<sequence length="70" mass="8351">MVQSFDNVSFCDWRAQPLFPFSFGFLAGRRANELLYESPLLQMNLVWNPLENICFRFPPAYLWRIARLVH</sequence>
<gene>
    <name evidence="1" type="ORF">R1flu_003133</name>
</gene>
<organism evidence="1 2">
    <name type="scientific">Riccia fluitans</name>
    <dbReference type="NCBI Taxonomy" id="41844"/>
    <lineage>
        <taxon>Eukaryota</taxon>
        <taxon>Viridiplantae</taxon>
        <taxon>Streptophyta</taxon>
        <taxon>Embryophyta</taxon>
        <taxon>Marchantiophyta</taxon>
        <taxon>Marchantiopsida</taxon>
        <taxon>Marchantiidae</taxon>
        <taxon>Marchantiales</taxon>
        <taxon>Ricciaceae</taxon>
        <taxon>Riccia</taxon>
    </lineage>
</organism>
<accession>A0ABD1Y847</accession>
<dbReference type="AlphaFoldDB" id="A0ABD1Y847"/>
<dbReference type="EMBL" id="JBHFFA010000006">
    <property type="protein sequence ID" value="KAL2622928.1"/>
    <property type="molecule type" value="Genomic_DNA"/>
</dbReference>
<dbReference type="Proteomes" id="UP001605036">
    <property type="component" value="Unassembled WGS sequence"/>
</dbReference>
<name>A0ABD1Y847_9MARC</name>
<evidence type="ECO:0000313" key="1">
    <source>
        <dbReference type="EMBL" id="KAL2622928.1"/>
    </source>
</evidence>
<protein>
    <submittedName>
        <fullName evidence="1">Uncharacterized protein</fullName>
    </submittedName>
</protein>